<accession>A0A3E0VDR5</accession>
<proteinExistence type="predicted"/>
<evidence type="ECO:0000313" key="3">
    <source>
        <dbReference type="Proteomes" id="UP000256709"/>
    </source>
</evidence>
<feature type="transmembrane region" description="Helical" evidence="1">
    <location>
        <begin position="84"/>
        <end position="105"/>
    </location>
</feature>
<evidence type="ECO:0000256" key="1">
    <source>
        <dbReference type="SAM" id="Phobius"/>
    </source>
</evidence>
<keyword evidence="1" id="KW-0472">Membrane</keyword>
<protein>
    <recommendedName>
        <fullName evidence="4">DUF3137 domain-containing protein</fullName>
    </recommendedName>
</protein>
<dbReference type="AlphaFoldDB" id="A0A3E0VDR5"/>
<feature type="transmembrane region" description="Helical" evidence="1">
    <location>
        <begin position="48"/>
        <end position="72"/>
    </location>
</feature>
<dbReference type="RefSeq" id="WP_116284049.1">
    <property type="nucleotide sequence ID" value="NZ_NBXA01000026.1"/>
</dbReference>
<dbReference type="OrthoDB" id="5054050at2"/>
<dbReference type="EMBL" id="NBXA01000026">
    <property type="protein sequence ID" value="RFA07510.1"/>
    <property type="molecule type" value="Genomic_DNA"/>
</dbReference>
<reference evidence="2 3" key="1">
    <citation type="submission" date="2017-04" db="EMBL/GenBank/DDBJ databases">
        <title>Comparative genome analysis of Subtercola boreus.</title>
        <authorList>
            <person name="Cho Y.-J."/>
            <person name="Cho A."/>
            <person name="Kim O.-S."/>
            <person name="Lee J.-I."/>
        </authorList>
    </citation>
    <scope>NUCLEOTIDE SEQUENCE [LARGE SCALE GENOMIC DNA]</scope>
    <source>
        <strain evidence="2 3">P27444</strain>
    </source>
</reference>
<name>A0A3E0VDR5_9MICO</name>
<organism evidence="2 3">
    <name type="scientific">Subtercola boreus</name>
    <dbReference type="NCBI Taxonomy" id="120213"/>
    <lineage>
        <taxon>Bacteria</taxon>
        <taxon>Bacillati</taxon>
        <taxon>Actinomycetota</taxon>
        <taxon>Actinomycetes</taxon>
        <taxon>Micrococcales</taxon>
        <taxon>Microbacteriaceae</taxon>
        <taxon>Subtercola</taxon>
    </lineage>
</organism>
<evidence type="ECO:0000313" key="2">
    <source>
        <dbReference type="EMBL" id="RFA07510.1"/>
    </source>
</evidence>
<evidence type="ECO:0008006" key="4">
    <source>
        <dbReference type="Google" id="ProtNLM"/>
    </source>
</evidence>
<dbReference type="Proteomes" id="UP000256709">
    <property type="component" value="Unassembled WGS sequence"/>
</dbReference>
<keyword evidence="1" id="KW-1133">Transmembrane helix</keyword>
<sequence length="371" mass="40989">MAPAAVPDLAVFDTTGLERLPPAKEIERYWAADNPALWQKRLRTSVTFLAAATLVVGFALNTLVLLGLRVFQADSFLPTSRSRFVVLFLLFAGVALVVAPIVGLLPYRRLDYQLTGLFLLRRFARANRMRVKLEWEASVASVRAAGTSVPGFPGTMFAPPGGRAVVVAPLLVSDSPRVRVGHVQYFLFSERARTQDWVFAEIPLPRSMPNIWLHSQRSGAAMPFSVAGGERVRLEGDFDRHFDTYAREGAQQEALYVLTPDVMALLIDNASRFDVEIVDDRLYLYTRGYFDVLIDPSWWQAVADVMNTVGRKVTRSASRYGGPRGTSGAGEQVQRIQTRATVWRRITQAAGLIVLLGGPAVLFVVAAQTHA</sequence>
<gene>
    <name evidence="2" type="ORF">B7R21_15075</name>
</gene>
<keyword evidence="1" id="KW-0812">Transmembrane</keyword>
<comment type="caution">
    <text evidence="2">The sequence shown here is derived from an EMBL/GenBank/DDBJ whole genome shotgun (WGS) entry which is preliminary data.</text>
</comment>
<feature type="transmembrane region" description="Helical" evidence="1">
    <location>
        <begin position="349"/>
        <end position="367"/>
    </location>
</feature>